<reference evidence="3" key="2">
    <citation type="journal article" date="2021" name="PeerJ">
        <title>Extensive microbial diversity within the chicken gut microbiome revealed by metagenomics and culture.</title>
        <authorList>
            <person name="Gilroy R."/>
            <person name="Ravi A."/>
            <person name="Getino M."/>
            <person name="Pursley I."/>
            <person name="Horton D.L."/>
            <person name="Alikhan N.F."/>
            <person name="Baker D."/>
            <person name="Gharbi K."/>
            <person name="Hall N."/>
            <person name="Watson M."/>
            <person name="Adriaenssens E.M."/>
            <person name="Foster-Nyarko E."/>
            <person name="Jarju S."/>
            <person name="Secka A."/>
            <person name="Antonio M."/>
            <person name="Oren A."/>
            <person name="Chaudhuri R.R."/>
            <person name="La Ragione R."/>
            <person name="Hildebrand F."/>
            <person name="Pallen M.J."/>
        </authorList>
    </citation>
    <scope>NUCLEOTIDE SEQUENCE</scope>
    <source>
        <strain evidence="3">11300</strain>
    </source>
</reference>
<name>A0A9D1I3A7_9FIRM</name>
<dbReference type="PANTHER" id="PTHR33393">
    <property type="entry name" value="POLYGLUTAMINE SYNTHESIS ACCESSORY PROTEIN RV0574C-RELATED"/>
    <property type="match status" value="1"/>
</dbReference>
<dbReference type="SUPFAM" id="SSF56300">
    <property type="entry name" value="Metallo-dependent phosphatases"/>
    <property type="match status" value="1"/>
</dbReference>
<proteinExistence type="inferred from homology"/>
<accession>A0A9D1I3A7</accession>
<evidence type="ECO:0000259" key="2">
    <source>
        <dbReference type="SMART" id="SM00854"/>
    </source>
</evidence>
<comment type="caution">
    <text evidence="3">The sequence shown here is derived from an EMBL/GenBank/DDBJ whole genome shotgun (WGS) entry which is preliminary data.</text>
</comment>
<evidence type="ECO:0000313" key="3">
    <source>
        <dbReference type="EMBL" id="HIU27409.1"/>
    </source>
</evidence>
<dbReference type="EMBL" id="DVMO01000052">
    <property type="protein sequence ID" value="HIU27409.1"/>
    <property type="molecule type" value="Genomic_DNA"/>
</dbReference>
<reference evidence="3" key="1">
    <citation type="submission" date="2020-10" db="EMBL/GenBank/DDBJ databases">
        <authorList>
            <person name="Gilroy R."/>
        </authorList>
    </citation>
    <scope>NUCLEOTIDE SEQUENCE</scope>
    <source>
        <strain evidence="3">11300</strain>
    </source>
</reference>
<sequence length="431" mass="47983">MADKITFTAAGDVFMNRPLPETGYKGLDELSELIRGSEVRFANLETTVHDREGYPYPFSGGTWAMASPQILEDLKKFGFNIYNAANNHSMDYSHNGLEATIRHLKEHDIRFAGIGMNLADAAAPVYLECRQGRAALIAATATFHEAWAAGSQRMDMQGRPGVNPLRHIEKFFVTKDQIKALRDIARGTLIDAQQELDIKEGFAVETPGSFKFAGRDFEESDKTYKQTVPDKRDMDRISASIKEAGSQADCVLVSIHSHELGGLRKDYPAEFLRTFARSCIDAGASAVIGHGPHVLRGIEMYKGGVIFYSLGNFIFENDTTTHQPADFYEKYGMPPDSQVGAGMDKRSRGGKAGLGVNKDVWNSVIARWTWESGKIKRIYLHPITLDQELSRYRRGLPRLTGDEAVLAQMQELCREMDTGLTIRDGIGYIDI</sequence>
<evidence type="ECO:0000313" key="4">
    <source>
        <dbReference type="Proteomes" id="UP000824091"/>
    </source>
</evidence>
<dbReference type="Pfam" id="PF09587">
    <property type="entry name" value="PGA_cap"/>
    <property type="match status" value="1"/>
</dbReference>
<dbReference type="CDD" id="cd07381">
    <property type="entry name" value="MPP_CapA"/>
    <property type="match status" value="1"/>
</dbReference>
<dbReference type="PANTHER" id="PTHR33393:SF13">
    <property type="entry name" value="PGA BIOSYNTHESIS PROTEIN CAPA"/>
    <property type="match status" value="1"/>
</dbReference>
<dbReference type="InterPro" id="IPR019079">
    <property type="entry name" value="Capsule_synth_CapA"/>
</dbReference>
<protein>
    <submittedName>
        <fullName evidence="3">CapA family protein</fullName>
    </submittedName>
</protein>
<dbReference type="Proteomes" id="UP000824091">
    <property type="component" value="Unassembled WGS sequence"/>
</dbReference>
<comment type="similarity">
    <text evidence="1">Belongs to the CapA family.</text>
</comment>
<dbReference type="AlphaFoldDB" id="A0A9D1I3A7"/>
<dbReference type="InterPro" id="IPR029052">
    <property type="entry name" value="Metallo-depent_PP-like"/>
</dbReference>
<dbReference type="InterPro" id="IPR052169">
    <property type="entry name" value="CW_Biosynth-Accessory"/>
</dbReference>
<organism evidence="3 4">
    <name type="scientific">Candidatus Fimisoma avicola</name>
    <dbReference type="NCBI Taxonomy" id="2840826"/>
    <lineage>
        <taxon>Bacteria</taxon>
        <taxon>Bacillati</taxon>
        <taxon>Bacillota</taxon>
        <taxon>Clostridia</taxon>
        <taxon>Eubacteriales</taxon>
        <taxon>Candidatus Fimisoma</taxon>
    </lineage>
</organism>
<dbReference type="SMART" id="SM00854">
    <property type="entry name" value="PGA_cap"/>
    <property type="match status" value="1"/>
</dbReference>
<evidence type="ECO:0000256" key="1">
    <source>
        <dbReference type="ARBA" id="ARBA00005662"/>
    </source>
</evidence>
<gene>
    <name evidence="3" type="ORF">IAD16_03365</name>
</gene>
<feature type="domain" description="Capsule synthesis protein CapA" evidence="2">
    <location>
        <begin position="6"/>
        <end position="317"/>
    </location>
</feature>